<dbReference type="SMART" id="SM00363">
    <property type="entry name" value="S4"/>
    <property type="match status" value="1"/>
</dbReference>
<dbReference type="PANTHER" id="PTHR32319:SF0">
    <property type="entry name" value="BACTERIAL HEMOLYSIN-LIKE PROTEIN"/>
    <property type="match status" value="1"/>
</dbReference>
<dbReference type="Proteomes" id="UP000030700">
    <property type="component" value="Unassembled WGS sequence"/>
</dbReference>
<dbReference type="AlphaFoldDB" id="A0A0S6VW28"/>
<evidence type="ECO:0000313" key="5">
    <source>
        <dbReference type="EMBL" id="GAK50111.1"/>
    </source>
</evidence>
<feature type="domain" description="RNA-binding S4" evidence="4">
    <location>
        <begin position="12"/>
        <end position="74"/>
    </location>
</feature>
<dbReference type="GO" id="GO:0003723">
    <property type="term" value="F:RNA binding"/>
    <property type="evidence" value="ECO:0007669"/>
    <property type="project" value="UniProtKB-KW"/>
</dbReference>
<dbReference type="HOGENOM" id="CLU_058015_3_0_0"/>
<dbReference type="SUPFAM" id="SSF55174">
    <property type="entry name" value="Alpha-L RNA-binding motif"/>
    <property type="match status" value="1"/>
</dbReference>
<proteinExistence type="inferred from homology"/>
<dbReference type="Gene3D" id="3.10.290.10">
    <property type="entry name" value="RNA-binding S4 domain"/>
    <property type="match status" value="1"/>
</dbReference>
<evidence type="ECO:0000259" key="4">
    <source>
        <dbReference type="SMART" id="SM00363"/>
    </source>
</evidence>
<dbReference type="Pfam" id="PF01728">
    <property type="entry name" value="FtsJ"/>
    <property type="match status" value="1"/>
</dbReference>
<dbReference type="Gene3D" id="3.40.50.150">
    <property type="entry name" value="Vaccinia Virus protein VP39"/>
    <property type="match status" value="1"/>
</dbReference>
<accession>A0A0S6VW28</accession>
<dbReference type="InterPro" id="IPR029063">
    <property type="entry name" value="SAM-dependent_MTases_sf"/>
</dbReference>
<reference evidence="5" key="1">
    <citation type="journal article" date="2015" name="PeerJ">
        <title>First genomic representation of candidate bacterial phylum KSB3 points to enhanced environmental sensing as a trigger of wastewater bulking.</title>
        <authorList>
            <person name="Sekiguchi Y."/>
            <person name="Ohashi A."/>
            <person name="Parks D.H."/>
            <person name="Yamauchi T."/>
            <person name="Tyson G.W."/>
            <person name="Hugenholtz P."/>
        </authorList>
    </citation>
    <scope>NUCLEOTIDE SEQUENCE [LARGE SCALE GENOMIC DNA]</scope>
</reference>
<dbReference type="SUPFAM" id="SSF53335">
    <property type="entry name" value="S-adenosyl-L-methionine-dependent methyltransferases"/>
    <property type="match status" value="1"/>
</dbReference>
<dbReference type="GO" id="GO:0032259">
    <property type="term" value="P:methylation"/>
    <property type="evidence" value="ECO:0007669"/>
    <property type="project" value="InterPro"/>
</dbReference>
<gene>
    <name evidence="5" type="ORF">U14_01337</name>
</gene>
<dbReference type="NCBIfam" id="TIGR00478">
    <property type="entry name" value="tly"/>
    <property type="match status" value="1"/>
</dbReference>
<sequence>MLNYYGFFMPKTRLDILLTDLGLAPSREQAKRLILAGLVLVNEQKIDKAGASVPEDADIRLIGQEHPFVGRGGMKLEKALQVFRVDVTDKIAIDVGASTGGFTDCLLQHGAKKVYAVDVGYGQLAWKLVNDPRVVNRERVNVRNLSPVDFEEAFDLAVIDLSFISLTKVLTPICSLLKPDATVIALVKPQFEVGKGEVGKGGVVKSAEQHQRVLREVQEYAASIGLAAQSVIESPIKGAKGNTEFLLYAIWQAKAGRHFESV</sequence>
<evidence type="ECO:0000313" key="6">
    <source>
        <dbReference type="Proteomes" id="UP000030700"/>
    </source>
</evidence>
<comment type="similarity">
    <text evidence="2">Belongs to the TlyA family.</text>
</comment>
<dbReference type="Pfam" id="PF01479">
    <property type="entry name" value="S4"/>
    <property type="match status" value="1"/>
</dbReference>
<dbReference type="PANTHER" id="PTHR32319">
    <property type="entry name" value="BACTERIAL HEMOLYSIN-LIKE PROTEIN"/>
    <property type="match status" value="1"/>
</dbReference>
<dbReference type="InterPro" id="IPR047048">
    <property type="entry name" value="TlyA"/>
</dbReference>
<dbReference type="EMBL" id="DF820455">
    <property type="protein sequence ID" value="GAK50111.1"/>
    <property type="molecule type" value="Genomic_DNA"/>
</dbReference>
<dbReference type="PIRSF" id="PIRSF005578">
    <property type="entry name" value="TlyA"/>
    <property type="match status" value="1"/>
</dbReference>
<evidence type="ECO:0000256" key="2">
    <source>
        <dbReference type="ARBA" id="ARBA00029460"/>
    </source>
</evidence>
<keyword evidence="6" id="KW-1185">Reference proteome</keyword>
<dbReference type="InterPro" id="IPR002877">
    <property type="entry name" value="RNA_MeTrfase_FtsJ_dom"/>
</dbReference>
<evidence type="ECO:0000256" key="1">
    <source>
        <dbReference type="ARBA" id="ARBA00022884"/>
    </source>
</evidence>
<dbReference type="CDD" id="cd00165">
    <property type="entry name" value="S4"/>
    <property type="match status" value="1"/>
</dbReference>
<dbReference type="InterPro" id="IPR036986">
    <property type="entry name" value="S4_RNA-bd_sf"/>
</dbReference>
<dbReference type="InterPro" id="IPR002942">
    <property type="entry name" value="S4_RNA-bd"/>
</dbReference>
<dbReference type="InterPro" id="IPR004538">
    <property type="entry name" value="Hemolysin_A/TlyA"/>
</dbReference>
<keyword evidence="1 3" id="KW-0694">RNA-binding</keyword>
<organism evidence="5">
    <name type="scientific">Candidatus Moduliflexus flocculans</name>
    <dbReference type="NCBI Taxonomy" id="1499966"/>
    <lineage>
        <taxon>Bacteria</taxon>
        <taxon>Candidatus Moduliflexota</taxon>
        <taxon>Candidatus Moduliflexia</taxon>
        <taxon>Candidatus Moduliflexales</taxon>
        <taxon>Candidatus Moduliflexaceae</taxon>
    </lineage>
</organism>
<name>A0A0S6VW28_9BACT</name>
<dbReference type="GO" id="GO:0008168">
    <property type="term" value="F:methyltransferase activity"/>
    <property type="evidence" value="ECO:0007669"/>
    <property type="project" value="InterPro"/>
</dbReference>
<evidence type="ECO:0000256" key="3">
    <source>
        <dbReference type="PROSITE-ProRule" id="PRU00182"/>
    </source>
</evidence>
<protein>
    <submittedName>
        <fullName evidence="5">Hemolysin A</fullName>
    </submittedName>
</protein>
<dbReference type="STRING" id="1499966.U14_01337"/>
<dbReference type="PROSITE" id="PS50889">
    <property type="entry name" value="S4"/>
    <property type="match status" value="1"/>
</dbReference>